<sequence length="392" mass="43448">MSTTRRVQVAVVGGGPAGSLLGILLHRAGLNVVVLERRSVEHVRGRIRAGVLEHPSVTMLREHRLADRVDREGIRHEGVVLSDRGDPLRVDFQGLTGHGVVVYGQTELQKDLFAAIEAERVKYLDEVEELALGDVTNRPVELRYRRGGREETLLADVVAGCDGAHGVTADAVPRGVRRTYERYYPFGWLGIMAETAPVHPELIYARHERGFALCSMRHARLSRYYLQAPLDTDLGAWPDDRFWDELRRRIPPAAAERLETGPSIEKSLTPLRSAVGEPMAYGFLALAGDAAHSVPPTGAKGLNLALADVVDLAEVLLEAKDPGPEALQAYSDRALRRVWRAVRFSWWMTTVLHRFPDDGPFAERIQDAELALLRSSVAARRAMAEQYVGILP</sequence>
<evidence type="ECO:0000313" key="5">
    <source>
        <dbReference type="Proteomes" id="UP001589788"/>
    </source>
</evidence>
<dbReference type="SUPFAM" id="SSF54373">
    <property type="entry name" value="FAD-linked reductases, C-terminal domain"/>
    <property type="match status" value="1"/>
</dbReference>
<feature type="domain" description="FAD-binding" evidence="3">
    <location>
        <begin position="6"/>
        <end position="345"/>
    </location>
</feature>
<proteinExistence type="predicted"/>
<dbReference type="Pfam" id="PF01494">
    <property type="entry name" value="FAD_binding_3"/>
    <property type="match status" value="1"/>
</dbReference>
<keyword evidence="5" id="KW-1185">Reference proteome</keyword>
<dbReference type="EMBL" id="JBHLYQ010000018">
    <property type="protein sequence ID" value="MFC0081152.1"/>
    <property type="molecule type" value="Genomic_DNA"/>
</dbReference>
<dbReference type="PRINTS" id="PR00420">
    <property type="entry name" value="RNGMNOXGNASE"/>
</dbReference>
<dbReference type="NCBIfam" id="NF006091">
    <property type="entry name" value="PRK08243.1"/>
    <property type="match status" value="1"/>
</dbReference>
<keyword evidence="1" id="KW-0560">Oxidoreductase</keyword>
<accession>A0ABV6C2F5</accession>
<protein>
    <submittedName>
        <fullName evidence="4">4-hydroxybenzoate 3-monooxygenase</fullName>
    </submittedName>
</protein>
<comment type="caution">
    <text evidence="4">The sequence shown here is derived from an EMBL/GenBank/DDBJ whole genome shotgun (WGS) entry which is preliminary data.</text>
</comment>
<dbReference type="PANTHER" id="PTHR43476">
    <property type="entry name" value="3-(3-HYDROXY-PHENYL)PROPIONATE/3-HYDROXYCINNAMIC ACID HYDROXYLASE"/>
    <property type="match status" value="1"/>
</dbReference>
<dbReference type="PANTHER" id="PTHR43476:SF4">
    <property type="entry name" value="BLR0106 PROTEIN"/>
    <property type="match status" value="1"/>
</dbReference>
<dbReference type="Proteomes" id="UP001589788">
    <property type="component" value="Unassembled WGS sequence"/>
</dbReference>
<evidence type="ECO:0000313" key="4">
    <source>
        <dbReference type="EMBL" id="MFC0081152.1"/>
    </source>
</evidence>
<name>A0ABV6C2F5_9ACTN</name>
<dbReference type="Gene3D" id="3.50.50.60">
    <property type="entry name" value="FAD/NAD(P)-binding domain"/>
    <property type="match status" value="1"/>
</dbReference>
<dbReference type="SUPFAM" id="SSF51905">
    <property type="entry name" value="FAD/NAD(P)-binding domain"/>
    <property type="match status" value="1"/>
</dbReference>
<dbReference type="InterPro" id="IPR050631">
    <property type="entry name" value="PheA/TfdB_FAD_monoxygenase"/>
</dbReference>
<organism evidence="4 5">
    <name type="scientific">Aciditerrimonas ferrireducens</name>
    <dbReference type="NCBI Taxonomy" id="667306"/>
    <lineage>
        <taxon>Bacteria</taxon>
        <taxon>Bacillati</taxon>
        <taxon>Actinomycetota</taxon>
        <taxon>Acidimicrobiia</taxon>
        <taxon>Acidimicrobiales</taxon>
        <taxon>Acidimicrobiaceae</taxon>
        <taxon>Aciditerrimonas</taxon>
    </lineage>
</organism>
<dbReference type="RefSeq" id="WP_377788126.1">
    <property type="nucleotide sequence ID" value="NZ_JBHLYQ010000018.1"/>
</dbReference>
<reference evidence="4 5" key="1">
    <citation type="submission" date="2024-09" db="EMBL/GenBank/DDBJ databases">
        <authorList>
            <person name="Sun Q."/>
            <person name="Mori K."/>
        </authorList>
    </citation>
    <scope>NUCLEOTIDE SEQUENCE [LARGE SCALE GENOMIC DNA]</scope>
    <source>
        <strain evidence="4 5">JCM 15389</strain>
    </source>
</reference>
<dbReference type="InterPro" id="IPR036188">
    <property type="entry name" value="FAD/NAD-bd_sf"/>
</dbReference>
<evidence type="ECO:0000256" key="1">
    <source>
        <dbReference type="ARBA" id="ARBA00023002"/>
    </source>
</evidence>
<gene>
    <name evidence="4" type="ORF">ACFFRE_03120</name>
</gene>
<dbReference type="InterPro" id="IPR002938">
    <property type="entry name" value="FAD-bd"/>
</dbReference>
<dbReference type="Gene3D" id="3.30.9.10">
    <property type="entry name" value="D-Amino Acid Oxidase, subunit A, domain 2"/>
    <property type="match status" value="1"/>
</dbReference>
<evidence type="ECO:0000256" key="2">
    <source>
        <dbReference type="ARBA" id="ARBA00023027"/>
    </source>
</evidence>
<keyword evidence="2" id="KW-0520">NAD</keyword>
<evidence type="ECO:0000259" key="3">
    <source>
        <dbReference type="Pfam" id="PF01494"/>
    </source>
</evidence>